<dbReference type="EMBL" id="JACOGC010000006">
    <property type="protein sequence ID" value="MBC3886250.1"/>
    <property type="molecule type" value="Genomic_DNA"/>
</dbReference>
<evidence type="ECO:0000313" key="8">
    <source>
        <dbReference type="Proteomes" id="UP000613113"/>
    </source>
</evidence>
<dbReference type="InterPro" id="IPR011701">
    <property type="entry name" value="MFS"/>
</dbReference>
<feature type="transmembrane region" description="Helical" evidence="5">
    <location>
        <begin position="292"/>
        <end position="312"/>
    </location>
</feature>
<evidence type="ECO:0000313" key="7">
    <source>
        <dbReference type="EMBL" id="MBC3886250.1"/>
    </source>
</evidence>
<comment type="subcellular location">
    <subcellularLocation>
        <location evidence="1">Membrane</location>
        <topology evidence="1">Multi-pass membrane protein</topology>
    </subcellularLocation>
</comment>
<feature type="domain" description="Major facilitator superfamily (MFS) profile" evidence="6">
    <location>
        <begin position="22"/>
        <end position="433"/>
    </location>
</feature>
<evidence type="ECO:0000259" key="6">
    <source>
        <dbReference type="PROSITE" id="PS50850"/>
    </source>
</evidence>
<feature type="transmembrane region" description="Helical" evidence="5">
    <location>
        <begin position="343"/>
        <end position="366"/>
    </location>
</feature>
<dbReference type="Gene3D" id="1.20.1250.20">
    <property type="entry name" value="MFS general substrate transporter like domains"/>
    <property type="match status" value="1"/>
</dbReference>
<proteinExistence type="predicted"/>
<feature type="transmembrane region" description="Helical" evidence="5">
    <location>
        <begin position="409"/>
        <end position="429"/>
    </location>
</feature>
<evidence type="ECO:0000256" key="5">
    <source>
        <dbReference type="SAM" id="Phobius"/>
    </source>
</evidence>
<feature type="transmembrane region" description="Helical" evidence="5">
    <location>
        <begin position="112"/>
        <end position="133"/>
    </location>
</feature>
<feature type="transmembrane region" description="Helical" evidence="5">
    <location>
        <begin position="88"/>
        <end position="106"/>
    </location>
</feature>
<dbReference type="PROSITE" id="PS00217">
    <property type="entry name" value="SUGAR_TRANSPORT_2"/>
    <property type="match status" value="1"/>
</dbReference>
<feature type="transmembrane region" description="Helical" evidence="5">
    <location>
        <begin position="378"/>
        <end position="397"/>
    </location>
</feature>
<dbReference type="SUPFAM" id="SSF103473">
    <property type="entry name" value="MFS general substrate transporter"/>
    <property type="match status" value="1"/>
</dbReference>
<keyword evidence="8" id="KW-1185">Reference proteome</keyword>
<protein>
    <submittedName>
        <fullName evidence="7">Aromatic acid/H+ symport family MFS transporter</fullName>
    </submittedName>
</protein>
<dbReference type="Proteomes" id="UP000613113">
    <property type="component" value="Unassembled WGS sequence"/>
</dbReference>
<evidence type="ECO:0000256" key="3">
    <source>
        <dbReference type="ARBA" id="ARBA00022989"/>
    </source>
</evidence>
<dbReference type="InterPro" id="IPR020846">
    <property type="entry name" value="MFS_dom"/>
</dbReference>
<feature type="transmembrane region" description="Helical" evidence="5">
    <location>
        <begin position="20"/>
        <end position="44"/>
    </location>
</feature>
<feature type="transmembrane region" description="Helical" evidence="5">
    <location>
        <begin position="252"/>
        <end position="272"/>
    </location>
</feature>
<evidence type="ECO:0000256" key="1">
    <source>
        <dbReference type="ARBA" id="ARBA00004141"/>
    </source>
</evidence>
<keyword evidence="3 5" id="KW-1133">Transmembrane helix</keyword>
<feature type="transmembrane region" description="Helical" evidence="5">
    <location>
        <begin position="319"/>
        <end position="337"/>
    </location>
</feature>
<name>A0ABR6YQT0_9BURK</name>
<feature type="transmembrane region" description="Helical" evidence="5">
    <location>
        <begin position="145"/>
        <end position="169"/>
    </location>
</feature>
<dbReference type="PANTHER" id="PTHR23508:SF10">
    <property type="entry name" value="CARBOXYLIC ACID TRANSPORTER PROTEIN HOMOLOG"/>
    <property type="match status" value="1"/>
</dbReference>
<evidence type="ECO:0000256" key="2">
    <source>
        <dbReference type="ARBA" id="ARBA00022692"/>
    </source>
</evidence>
<organism evidence="7 8">
    <name type="scientific">Undibacterium griseum</name>
    <dbReference type="NCBI Taxonomy" id="2762295"/>
    <lineage>
        <taxon>Bacteria</taxon>
        <taxon>Pseudomonadati</taxon>
        <taxon>Pseudomonadota</taxon>
        <taxon>Betaproteobacteria</taxon>
        <taxon>Burkholderiales</taxon>
        <taxon>Oxalobacteraceae</taxon>
        <taxon>Undibacterium</taxon>
    </lineage>
</organism>
<keyword evidence="4 5" id="KW-0472">Membrane</keyword>
<keyword evidence="2 5" id="KW-0812">Transmembrane</keyword>
<dbReference type="PANTHER" id="PTHR23508">
    <property type="entry name" value="CARBOXYLIC ACID TRANSPORTER PROTEIN HOMOLOG"/>
    <property type="match status" value="1"/>
</dbReference>
<accession>A0ABR6YQT0</accession>
<feature type="transmembrane region" description="Helical" evidence="5">
    <location>
        <begin position="56"/>
        <end position="76"/>
    </location>
</feature>
<reference evidence="7 8" key="1">
    <citation type="submission" date="2020-08" db="EMBL/GenBank/DDBJ databases">
        <title>Novel species isolated from subtropical streams in China.</title>
        <authorList>
            <person name="Lu H."/>
        </authorList>
    </citation>
    <scope>NUCLEOTIDE SEQUENCE [LARGE SCALE GENOMIC DNA]</scope>
    <source>
        <strain evidence="7 8">FT31W</strain>
    </source>
</reference>
<dbReference type="InterPro" id="IPR036259">
    <property type="entry name" value="MFS_trans_sf"/>
</dbReference>
<evidence type="ECO:0000256" key="4">
    <source>
        <dbReference type="ARBA" id="ARBA00023136"/>
    </source>
</evidence>
<dbReference type="CDD" id="cd17365">
    <property type="entry name" value="MFS_PcaK_like"/>
    <property type="match status" value="1"/>
</dbReference>
<sequence>MKQIDVHQLIDEARFNRFHWMLLFWCALVIIFDGYDLVIYGVVLPKLMTEWALTPLQAGALGSYALFGMMFGAMFFGPLSDKIGRKKVIAACVTLFSAFTFLNGFVTDMTEFGICRFMAGLGIGGVMPNVVALMTEYSPKKIRSLLVTIMFSGYSVGGMLSAGLGIWLIPAYGWSAVFFVAIIPLLLLPLILYFLPESPAFLLHSKNYVQMEKVLHQLKPGFHPAQDAEYHYATGKTADQAPLIALFRNNRLLTTLMFWIAFFMCLLMVYALGSWLPKLMNKAGYPLGSSLMFLMVLNIGAIFGAIGGGWLADQFHPRRILTIFFIIAAGSISLLGIKSNTLMLNMLVALAGATTIGTQILLYAYVAQYYPLSIRSTGIGWASGIGRSGAILGPILGGTLLSMNLPLEFNFYAFAIPGAIACIAISLAGRQTQTLSS</sequence>
<feature type="transmembrane region" description="Helical" evidence="5">
    <location>
        <begin position="175"/>
        <end position="195"/>
    </location>
</feature>
<gene>
    <name evidence="7" type="ORF">H8K27_14005</name>
</gene>
<dbReference type="Pfam" id="PF07690">
    <property type="entry name" value="MFS_1"/>
    <property type="match status" value="1"/>
</dbReference>
<comment type="caution">
    <text evidence="7">The sequence shown here is derived from an EMBL/GenBank/DDBJ whole genome shotgun (WGS) entry which is preliminary data.</text>
</comment>
<dbReference type="PROSITE" id="PS50850">
    <property type="entry name" value="MFS"/>
    <property type="match status" value="1"/>
</dbReference>
<dbReference type="RefSeq" id="WP_186863814.1">
    <property type="nucleotide sequence ID" value="NZ_JACOGC010000006.1"/>
</dbReference>
<dbReference type="InterPro" id="IPR005829">
    <property type="entry name" value="Sugar_transporter_CS"/>
</dbReference>